<gene>
    <name evidence="2" type="primary">LOC113465292</name>
</gene>
<dbReference type="KEGG" id="dci:113465292"/>
<dbReference type="AlphaFoldDB" id="A0A3Q0ISG9"/>
<sequence>MAEYPLVNEVYHKYFNHTNPPIRACVQTILPDNVPVILDAVCKNQTEHNPNFLHVQSISHWAPANIGPYSQAARVNDIIYIAGMIPLVPGSMKLLEAGILQQCKLALRHVHRVIKAMDQNTHIRDVVMGFCFVTNKLHIDIARREWEKRTNNGIVDYIVVTGLPRNALVEWYVWAHRANNTFQYEETGYCLNDHHHVSLRRRWNYDNSVSAIVCYVSNGLSLSIGNVAQVTANQEEDLNIKTLPEATLLEIVQYVMSRLLNENKQLTYVANFKIFYKASAMNSSVIENVFHQLIQQYTIVPTIIPVKHLQNPNTIVSICALRHY</sequence>
<dbReference type="InterPro" id="IPR035959">
    <property type="entry name" value="RutC-like_sf"/>
</dbReference>
<dbReference type="RefSeq" id="XP_026677578.1">
    <property type="nucleotide sequence ID" value="XM_026821777.1"/>
</dbReference>
<keyword evidence="1" id="KW-1185">Reference proteome</keyword>
<name>A0A3Q0ISG9_DIACI</name>
<dbReference type="PANTHER" id="PTHR12196">
    <property type="entry name" value="DOMAIN OF UNKNOWN FUNCTION 71 DUF71 -CONTAINING PROTEIN"/>
    <property type="match status" value="1"/>
</dbReference>
<dbReference type="CDD" id="cd06156">
    <property type="entry name" value="eu_AANH_C_2"/>
    <property type="match status" value="1"/>
</dbReference>
<dbReference type="SUPFAM" id="SSF55298">
    <property type="entry name" value="YjgF-like"/>
    <property type="match status" value="2"/>
</dbReference>
<dbReference type="STRING" id="121845.A0A3Q0ISG9"/>
<dbReference type="InterPro" id="IPR030662">
    <property type="entry name" value="DPH6/MJ0570"/>
</dbReference>
<accession>A0A3Q0ISG9</accession>
<dbReference type="Proteomes" id="UP000079169">
    <property type="component" value="Unplaced"/>
</dbReference>
<dbReference type="GO" id="GO:0017183">
    <property type="term" value="P:protein histidyl modification to diphthamide"/>
    <property type="evidence" value="ECO:0007669"/>
    <property type="project" value="TreeGrafter"/>
</dbReference>
<evidence type="ECO:0000313" key="2">
    <source>
        <dbReference type="RefSeq" id="XP_026677578.1"/>
    </source>
</evidence>
<dbReference type="PANTHER" id="PTHR12196:SF2">
    <property type="entry name" value="DIPHTHINE--AMMONIA LIGASE"/>
    <property type="match status" value="1"/>
</dbReference>
<dbReference type="InterPro" id="IPR006175">
    <property type="entry name" value="YjgF/YER057c/UK114"/>
</dbReference>
<dbReference type="FunFam" id="3.30.1330.40:FF:000010">
    <property type="entry name" value="Diphthine--ammonia ligase"/>
    <property type="match status" value="1"/>
</dbReference>
<dbReference type="Gene3D" id="3.30.1330.40">
    <property type="entry name" value="RutC-like"/>
    <property type="match status" value="2"/>
</dbReference>
<organism evidence="1 2">
    <name type="scientific">Diaphorina citri</name>
    <name type="common">Asian citrus psyllid</name>
    <dbReference type="NCBI Taxonomy" id="121845"/>
    <lineage>
        <taxon>Eukaryota</taxon>
        <taxon>Metazoa</taxon>
        <taxon>Ecdysozoa</taxon>
        <taxon>Arthropoda</taxon>
        <taxon>Hexapoda</taxon>
        <taxon>Insecta</taxon>
        <taxon>Pterygota</taxon>
        <taxon>Neoptera</taxon>
        <taxon>Paraneoptera</taxon>
        <taxon>Hemiptera</taxon>
        <taxon>Sternorrhyncha</taxon>
        <taxon>Psylloidea</taxon>
        <taxon>Psyllidae</taxon>
        <taxon>Diaphorininae</taxon>
        <taxon>Diaphorina</taxon>
    </lineage>
</organism>
<dbReference type="Pfam" id="PF01042">
    <property type="entry name" value="Ribonuc_L-PSP"/>
    <property type="match status" value="1"/>
</dbReference>
<dbReference type="PaxDb" id="121845-A0A3Q0ISG9"/>
<dbReference type="GO" id="GO:0017178">
    <property type="term" value="F:diphthine-ammonia ligase activity"/>
    <property type="evidence" value="ECO:0007669"/>
    <property type="project" value="TreeGrafter"/>
</dbReference>
<proteinExistence type="predicted"/>
<protein>
    <submittedName>
        <fullName evidence="2">Diphthine--ammonia ligase-like</fullName>
    </submittedName>
</protein>
<reference evidence="2" key="1">
    <citation type="submission" date="2025-08" db="UniProtKB">
        <authorList>
            <consortium name="RefSeq"/>
        </authorList>
    </citation>
    <scope>IDENTIFICATION</scope>
</reference>
<evidence type="ECO:0000313" key="1">
    <source>
        <dbReference type="Proteomes" id="UP000079169"/>
    </source>
</evidence>
<dbReference type="GeneID" id="113465292"/>